<dbReference type="SUPFAM" id="SSF55073">
    <property type="entry name" value="Nucleotide cyclase"/>
    <property type="match status" value="1"/>
</dbReference>
<sequence length="364" mass="41900">MTDLYFFILTAINLFVLIFMCGLVKLSETLNPKQAKGFLATFILIGGISILEMISVLVDDGPVWLRWLNVMSNYLGFGLTPVVPICLAYTLERSERMSWGLKIAAAAEILYLLVLTVSLFSSGLVFTVDAANHYSRQKGFYIYMIMYYAGIMYLLVKTLEMARNFQNRGKELIYSLTGFLAVGTLVQVLIPSVHITWLCVTLIAVLYFLYCNEMWNQLDGLTGLLSQKSYLNRTLNLRPEDRMLIVLDLDDFKYINDTYGHLAGDRCLREIAGCLKKAYSRYGNCYRIGGDEFCVLLREPEKEELCKEKFFWVMEKRRKVVSILPFVSYGSAELLEQESIRDTKARADQKMYEDKKEHKERKGR</sequence>
<evidence type="ECO:0000259" key="3">
    <source>
        <dbReference type="PROSITE" id="PS50887"/>
    </source>
</evidence>
<proteinExistence type="predicted"/>
<keyword evidence="5" id="KW-1185">Reference proteome</keyword>
<dbReference type="CDD" id="cd01949">
    <property type="entry name" value="GGDEF"/>
    <property type="match status" value="1"/>
</dbReference>
<accession>A0ABV1HHK5</accession>
<organism evidence="4 5">
    <name type="scientific">Ventrimonas faecis</name>
    <dbReference type="NCBI Taxonomy" id="3133170"/>
    <lineage>
        <taxon>Bacteria</taxon>
        <taxon>Bacillati</taxon>
        <taxon>Bacillota</taxon>
        <taxon>Clostridia</taxon>
        <taxon>Lachnospirales</taxon>
        <taxon>Lachnospiraceae</taxon>
        <taxon>Ventrimonas</taxon>
    </lineage>
</organism>
<feature type="transmembrane region" description="Helical" evidence="2">
    <location>
        <begin position="103"/>
        <end position="128"/>
    </location>
</feature>
<feature type="transmembrane region" description="Helical" evidence="2">
    <location>
        <begin position="70"/>
        <end position="91"/>
    </location>
</feature>
<evidence type="ECO:0000313" key="5">
    <source>
        <dbReference type="Proteomes" id="UP001437460"/>
    </source>
</evidence>
<dbReference type="SMART" id="SM00267">
    <property type="entry name" value="GGDEF"/>
    <property type="match status" value="1"/>
</dbReference>
<evidence type="ECO:0000256" key="2">
    <source>
        <dbReference type="SAM" id="Phobius"/>
    </source>
</evidence>
<dbReference type="InterPro" id="IPR000160">
    <property type="entry name" value="GGDEF_dom"/>
</dbReference>
<keyword evidence="4" id="KW-0808">Transferase</keyword>
<evidence type="ECO:0000256" key="1">
    <source>
        <dbReference type="SAM" id="MobiDB-lite"/>
    </source>
</evidence>
<dbReference type="InterPro" id="IPR029787">
    <property type="entry name" value="Nucleotide_cyclase"/>
</dbReference>
<dbReference type="GO" id="GO:0052621">
    <property type="term" value="F:diguanylate cyclase activity"/>
    <property type="evidence" value="ECO:0007669"/>
    <property type="project" value="UniProtKB-EC"/>
</dbReference>
<dbReference type="NCBIfam" id="TIGR00254">
    <property type="entry name" value="GGDEF"/>
    <property type="match status" value="1"/>
</dbReference>
<evidence type="ECO:0000313" key="4">
    <source>
        <dbReference type="EMBL" id="MEQ2561802.1"/>
    </source>
</evidence>
<keyword evidence="4" id="KW-0548">Nucleotidyltransferase</keyword>
<feature type="region of interest" description="Disordered" evidence="1">
    <location>
        <begin position="345"/>
        <end position="364"/>
    </location>
</feature>
<dbReference type="InterPro" id="IPR043128">
    <property type="entry name" value="Rev_trsase/Diguanyl_cyclase"/>
</dbReference>
<feature type="transmembrane region" description="Helical" evidence="2">
    <location>
        <begin position="171"/>
        <end position="189"/>
    </location>
</feature>
<dbReference type="InterPro" id="IPR050469">
    <property type="entry name" value="Diguanylate_Cyclase"/>
</dbReference>
<name>A0ABV1HHK5_9FIRM</name>
<dbReference type="EC" id="2.7.7.65" evidence="4"/>
<feature type="transmembrane region" description="Helical" evidence="2">
    <location>
        <begin position="140"/>
        <end position="159"/>
    </location>
</feature>
<keyword evidence="2" id="KW-0812">Transmembrane</keyword>
<protein>
    <submittedName>
        <fullName evidence="4">GGDEF domain-containing protein</fullName>
        <ecNumber evidence="4">2.7.7.65</ecNumber>
    </submittedName>
</protein>
<dbReference type="Gene3D" id="3.30.70.270">
    <property type="match status" value="1"/>
</dbReference>
<dbReference type="RefSeq" id="WP_349228247.1">
    <property type="nucleotide sequence ID" value="NZ_JBBMFJ010000002.1"/>
</dbReference>
<feature type="transmembrane region" description="Helical" evidence="2">
    <location>
        <begin position="38"/>
        <end position="58"/>
    </location>
</feature>
<feature type="transmembrane region" description="Helical" evidence="2">
    <location>
        <begin position="195"/>
        <end position="211"/>
    </location>
</feature>
<dbReference type="Proteomes" id="UP001437460">
    <property type="component" value="Unassembled WGS sequence"/>
</dbReference>
<feature type="transmembrane region" description="Helical" evidence="2">
    <location>
        <begin position="6"/>
        <end position="26"/>
    </location>
</feature>
<dbReference type="EMBL" id="JBBMFJ010000002">
    <property type="protein sequence ID" value="MEQ2561802.1"/>
    <property type="molecule type" value="Genomic_DNA"/>
</dbReference>
<gene>
    <name evidence="4" type="ORF">WMO41_01175</name>
</gene>
<feature type="compositionally biased region" description="Basic and acidic residues" evidence="1">
    <location>
        <begin position="345"/>
        <end position="357"/>
    </location>
</feature>
<reference evidence="4 5" key="1">
    <citation type="submission" date="2024-03" db="EMBL/GenBank/DDBJ databases">
        <title>Human intestinal bacterial collection.</title>
        <authorList>
            <person name="Pauvert C."/>
            <person name="Hitch T.C.A."/>
            <person name="Clavel T."/>
        </authorList>
    </citation>
    <scope>NUCLEOTIDE SEQUENCE [LARGE SCALE GENOMIC DNA]</scope>
    <source>
        <strain evidence="4 5">CLA-AP-H27</strain>
    </source>
</reference>
<keyword evidence="2" id="KW-1133">Transmembrane helix</keyword>
<dbReference type="PANTHER" id="PTHR45138">
    <property type="entry name" value="REGULATORY COMPONENTS OF SENSORY TRANSDUCTION SYSTEM"/>
    <property type="match status" value="1"/>
</dbReference>
<dbReference type="PANTHER" id="PTHR45138:SF9">
    <property type="entry name" value="DIGUANYLATE CYCLASE DGCM-RELATED"/>
    <property type="match status" value="1"/>
</dbReference>
<dbReference type="Pfam" id="PF00990">
    <property type="entry name" value="GGDEF"/>
    <property type="match status" value="1"/>
</dbReference>
<dbReference type="PROSITE" id="PS50887">
    <property type="entry name" value="GGDEF"/>
    <property type="match status" value="1"/>
</dbReference>
<keyword evidence="2" id="KW-0472">Membrane</keyword>
<comment type="caution">
    <text evidence="4">The sequence shown here is derived from an EMBL/GenBank/DDBJ whole genome shotgun (WGS) entry which is preliminary data.</text>
</comment>
<feature type="domain" description="GGDEF" evidence="3">
    <location>
        <begin position="240"/>
        <end position="364"/>
    </location>
</feature>